<proteinExistence type="predicted"/>
<reference evidence="3" key="1">
    <citation type="journal article" date="2015" name="Proc. Natl. Acad. Sci. U.S.A.">
        <title>Genome sequencing of adzuki bean (Vigna angularis) provides insight into high starch and low fat accumulation and domestication.</title>
        <authorList>
            <person name="Yang K."/>
            <person name="Tian Z."/>
            <person name="Chen C."/>
            <person name="Luo L."/>
            <person name="Zhao B."/>
            <person name="Wang Z."/>
            <person name="Yu L."/>
            <person name="Li Y."/>
            <person name="Sun Y."/>
            <person name="Li W."/>
            <person name="Chen Y."/>
            <person name="Li Y."/>
            <person name="Zhang Y."/>
            <person name="Ai D."/>
            <person name="Zhao J."/>
            <person name="Shang C."/>
            <person name="Ma Y."/>
            <person name="Wu B."/>
            <person name="Wang M."/>
            <person name="Gao L."/>
            <person name="Sun D."/>
            <person name="Zhang P."/>
            <person name="Guo F."/>
            <person name="Wang W."/>
            <person name="Li Y."/>
            <person name="Wang J."/>
            <person name="Varshney R.K."/>
            <person name="Wang J."/>
            <person name="Ling H.Q."/>
            <person name="Wan P."/>
        </authorList>
    </citation>
    <scope>NUCLEOTIDE SEQUENCE</scope>
    <source>
        <strain evidence="3">cv. Jingnong 6</strain>
    </source>
</reference>
<dbReference type="Proteomes" id="UP000053144">
    <property type="component" value="Unassembled WGS sequence"/>
</dbReference>
<feature type="region of interest" description="Disordered" evidence="1">
    <location>
        <begin position="133"/>
        <end position="157"/>
    </location>
</feature>
<name>A0A0L9T810_PHAAN</name>
<feature type="compositionally biased region" description="Polar residues" evidence="1">
    <location>
        <begin position="59"/>
        <end position="79"/>
    </location>
</feature>
<protein>
    <submittedName>
        <fullName evidence="2">Uncharacterized protein</fullName>
    </submittedName>
</protein>
<evidence type="ECO:0000313" key="2">
    <source>
        <dbReference type="EMBL" id="KOM26713.1"/>
    </source>
</evidence>
<dbReference type="Gramene" id="KOM26713">
    <property type="protein sequence ID" value="KOM26713"/>
    <property type="gene ID" value="LR48_Vigan306s001500"/>
</dbReference>
<organism evidence="2 3">
    <name type="scientific">Phaseolus angularis</name>
    <name type="common">Azuki bean</name>
    <name type="synonym">Vigna angularis</name>
    <dbReference type="NCBI Taxonomy" id="3914"/>
    <lineage>
        <taxon>Eukaryota</taxon>
        <taxon>Viridiplantae</taxon>
        <taxon>Streptophyta</taxon>
        <taxon>Embryophyta</taxon>
        <taxon>Tracheophyta</taxon>
        <taxon>Spermatophyta</taxon>
        <taxon>Magnoliopsida</taxon>
        <taxon>eudicotyledons</taxon>
        <taxon>Gunneridae</taxon>
        <taxon>Pentapetalae</taxon>
        <taxon>rosids</taxon>
        <taxon>fabids</taxon>
        <taxon>Fabales</taxon>
        <taxon>Fabaceae</taxon>
        <taxon>Papilionoideae</taxon>
        <taxon>50 kb inversion clade</taxon>
        <taxon>NPAAA clade</taxon>
        <taxon>indigoferoid/millettioid clade</taxon>
        <taxon>Phaseoleae</taxon>
        <taxon>Vigna</taxon>
    </lineage>
</organism>
<dbReference type="EMBL" id="KQ258335">
    <property type="protein sequence ID" value="KOM26713.1"/>
    <property type="molecule type" value="Genomic_DNA"/>
</dbReference>
<evidence type="ECO:0000256" key="1">
    <source>
        <dbReference type="SAM" id="MobiDB-lite"/>
    </source>
</evidence>
<gene>
    <name evidence="2" type="ORF">LR48_Vigan306s001500</name>
</gene>
<sequence length="189" mass="21028">MTPHKSYNNKHIDNHDGEQGATTSKGNDKRLKCATASQQSTTTKRDDDCDGECEPGHRSVSTRSQTRMLQTATSNTNNGGVKHNEEEEPSQLQEEENSVVTTKKMDTTTPKEMGDPQDLMELMREMQHKCKRWRGDGGTIQDGLRGKKGSEQGSFHDRDGLNGWYATIYANVHGGTFTRAVHSSSLQEV</sequence>
<feature type="compositionally biased region" description="Basic and acidic residues" evidence="1">
    <location>
        <begin position="144"/>
        <end position="157"/>
    </location>
</feature>
<feature type="compositionally biased region" description="Acidic residues" evidence="1">
    <location>
        <begin position="86"/>
        <end position="97"/>
    </location>
</feature>
<feature type="region of interest" description="Disordered" evidence="1">
    <location>
        <begin position="1"/>
        <end position="100"/>
    </location>
</feature>
<evidence type="ECO:0000313" key="3">
    <source>
        <dbReference type="Proteomes" id="UP000053144"/>
    </source>
</evidence>
<dbReference type="AlphaFoldDB" id="A0A0L9T810"/>
<accession>A0A0L9T810</accession>